<keyword evidence="8" id="KW-0449">Lipoprotein</keyword>
<dbReference type="Pfam" id="PF13206">
    <property type="entry name" value="VSG_B"/>
    <property type="match status" value="1"/>
</dbReference>
<accession>M4SSA0</accession>
<comment type="subcellular location">
    <subcellularLocation>
        <location evidence="2">Cell membrane</location>
        <topology evidence="2">Lipid-anchor</topology>
        <topology evidence="2">GPI-anchor</topology>
    </subcellularLocation>
</comment>
<evidence type="ECO:0000256" key="8">
    <source>
        <dbReference type="ARBA" id="ARBA00023288"/>
    </source>
</evidence>
<evidence type="ECO:0000256" key="9">
    <source>
        <dbReference type="SAM" id="MobiDB-lite"/>
    </source>
</evidence>
<evidence type="ECO:0000256" key="2">
    <source>
        <dbReference type="ARBA" id="ARBA00004609"/>
    </source>
</evidence>
<dbReference type="EMBL" id="KC611767">
    <property type="protein sequence ID" value="AGH59198.1"/>
    <property type="molecule type" value="Genomic_DNA"/>
</dbReference>
<proteinExistence type="predicted"/>
<keyword evidence="6" id="KW-0472">Membrane</keyword>
<evidence type="ECO:0000259" key="10">
    <source>
        <dbReference type="Pfam" id="PF13206"/>
    </source>
</evidence>
<dbReference type="GO" id="GO:0098552">
    <property type="term" value="C:side of membrane"/>
    <property type="evidence" value="ECO:0007669"/>
    <property type="project" value="UniProtKB-KW"/>
</dbReference>
<sequence>MQILDFTLAPPHWKAKFCKDSDRKKTQKSAAAAAELKGENAEQRWPYWKLEAEALKHGTTNEDIECGKENKLRGLARQLARAEVAAIAQVARNLRTEYPTIKAEALAYLKDPPDAQLAEAIFGKGVTNPSKETANSAFGQAYSVNREAACKAKASEVHEATTVAMLTCICHQDNASSVTSSARTDKSQPLKAWTDGSSPGETQIQAMKKSCGEAATVPITLSELKAKPSHLEALIHTKGTHGYLGAYTEDECTGASTAGMCVKSENLATSGAKNNVAPMWIGTVQSIASNLEALETASPKTTSVNTNIKAKAAEGKAAISRATAAAIAMQSQHPDKPKINKASGAEKTGTAEKNAIKQKKKSSVIN</sequence>
<evidence type="ECO:0000256" key="4">
    <source>
        <dbReference type="ARBA" id="ARBA00022622"/>
    </source>
</evidence>
<reference evidence="11" key="2">
    <citation type="journal article" date="2014" name="Mol. Biochem. Parasitol.">
        <title>Capturing the variant surface glycoprotein repertoire (the VSGnome) of Trypanosoma brucei Lister 427.</title>
        <authorList>
            <person name="Cross G.A."/>
            <person name="Kim H.S."/>
            <person name="Wickstead B."/>
        </authorList>
    </citation>
    <scope>NUCLEOTIDE SEQUENCE</scope>
    <source>
        <strain evidence="11">Lister 427</strain>
    </source>
</reference>
<organism evidence="11">
    <name type="scientific">Trypanosoma brucei</name>
    <dbReference type="NCBI Taxonomy" id="5691"/>
    <lineage>
        <taxon>Eukaryota</taxon>
        <taxon>Discoba</taxon>
        <taxon>Euglenozoa</taxon>
        <taxon>Kinetoplastea</taxon>
        <taxon>Metakinetoplastina</taxon>
        <taxon>Trypanosomatida</taxon>
        <taxon>Trypanosomatidae</taxon>
        <taxon>Trypanosoma</taxon>
    </lineage>
</organism>
<evidence type="ECO:0000256" key="5">
    <source>
        <dbReference type="ARBA" id="ARBA00022729"/>
    </source>
</evidence>
<dbReference type="GO" id="GO:0005886">
    <property type="term" value="C:plasma membrane"/>
    <property type="evidence" value="ECO:0007669"/>
    <property type="project" value="UniProtKB-SubCell"/>
</dbReference>
<protein>
    <submittedName>
        <fullName evidence="11">Variant surface glycoprotein 3154</fullName>
    </submittedName>
</protein>
<feature type="region of interest" description="Disordered" evidence="9">
    <location>
        <begin position="179"/>
        <end position="202"/>
    </location>
</feature>
<feature type="compositionally biased region" description="Basic residues" evidence="9">
    <location>
        <begin position="356"/>
        <end position="366"/>
    </location>
</feature>
<keyword evidence="5" id="KW-0732">Signal</keyword>
<evidence type="ECO:0000313" key="11">
    <source>
        <dbReference type="EMBL" id="AGH59198.1"/>
    </source>
</evidence>
<evidence type="ECO:0000256" key="6">
    <source>
        <dbReference type="ARBA" id="ARBA00023136"/>
    </source>
</evidence>
<name>M4SSA0_9TRYP</name>
<feature type="region of interest" description="Disordered" evidence="9">
    <location>
        <begin position="327"/>
        <end position="366"/>
    </location>
</feature>
<keyword evidence="4" id="KW-0336">GPI-anchor</keyword>
<feature type="domain" description="Trypanosome variant surface glycoprotein B-type N-terminal" evidence="10">
    <location>
        <begin position="4"/>
        <end position="309"/>
    </location>
</feature>
<dbReference type="InterPro" id="IPR025932">
    <property type="entry name" value="Trypano_VSG_B_N_dom"/>
</dbReference>
<evidence type="ECO:0000256" key="7">
    <source>
        <dbReference type="ARBA" id="ARBA00023180"/>
    </source>
</evidence>
<keyword evidence="3" id="KW-1003">Cell membrane</keyword>
<dbReference type="AlphaFoldDB" id="M4SSA0"/>
<evidence type="ECO:0000256" key="1">
    <source>
        <dbReference type="ARBA" id="ARBA00002523"/>
    </source>
</evidence>
<keyword evidence="7" id="KW-0325">Glycoprotein</keyword>
<feature type="non-terminal residue" evidence="11">
    <location>
        <position position="1"/>
    </location>
</feature>
<evidence type="ECO:0000256" key="3">
    <source>
        <dbReference type="ARBA" id="ARBA00022475"/>
    </source>
</evidence>
<reference evidence="11" key="1">
    <citation type="submission" date="2013-02" db="EMBL/GenBank/DDBJ databases">
        <authorList>
            <person name="Cross G.A.M."/>
            <person name="Kim H.-S."/>
            <person name="Wickstead B."/>
        </authorList>
    </citation>
    <scope>NUCLEOTIDE SEQUENCE</scope>
    <source>
        <strain evidence="11">Lister 427</strain>
    </source>
</reference>
<dbReference type="VEuPathDB" id="TriTrypDB:Tb427_000580600"/>
<comment type="function">
    <text evidence="1">VSG forms a coat on the surface of the parasite. The trypanosome evades the immune response of the host by expressing a series of antigenically distinct VSGs from an estimated 1000 VSG genes.</text>
</comment>